<dbReference type="EMBL" id="CM001217">
    <property type="protein sequence ID" value="AES62034.2"/>
    <property type="molecule type" value="Genomic_DNA"/>
</dbReference>
<accession>A0A0C3USE6</accession>
<organism evidence="2 4">
    <name type="scientific">Medicago truncatula</name>
    <name type="common">Barrel medic</name>
    <name type="synonym">Medicago tribuloides</name>
    <dbReference type="NCBI Taxonomy" id="3880"/>
    <lineage>
        <taxon>Eukaryota</taxon>
        <taxon>Viridiplantae</taxon>
        <taxon>Streptophyta</taxon>
        <taxon>Embryophyta</taxon>
        <taxon>Tracheophyta</taxon>
        <taxon>Spermatophyta</taxon>
        <taxon>Magnoliopsida</taxon>
        <taxon>eudicotyledons</taxon>
        <taxon>Gunneridae</taxon>
        <taxon>Pentapetalae</taxon>
        <taxon>rosids</taxon>
        <taxon>fabids</taxon>
        <taxon>Fabales</taxon>
        <taxon>Fabaceae</taxon>
        <taxon>Papilionoideae</taxon>
        <taxon>50 kb inversion clade</taxon>
        <taxon>NPAAA clade</taxon>
        <taxon>Hologalegina</taxon>
        <taxon>IRL clade</taxon>
        <taxon>Trifolieae</taxon>
        <taxon>Medicago</taxon>
    </lineage>
</organism>
<evidence type="ECO:0000313" key="2">
    <source>
        <dbReference type="EMBL" id="AES62034.2"/>
    </source>
</evidence>
<sequence>MGLFRPPYFVFLLPVIRHLRIPLLSLLTGAPSSTTTTNLLSPIRRKRDPPYTSSLQISFFSSWFFSKLWIPWKKEYGGGFVLVVAIVMIKIDCCLETGNTDIQKKREKLEGVRKDQNAVFVVHDNICVLIFDVPLLEICF</sequence>
<dbReference type="HOGENOM" id="CLU_1838077_0_0_1"/>
<dbReference type="AlphaFoldDB" id="G7I453"/>
<reference evidence="2 4" key="1">
    <citation type="journal article" date="2011" name="Nature">
        <title>The Medicago genome provides insight into the evolution of rhizobial symbioses.</title>
        <authorList>
            <person name="Young N.D."/>
            <person name="Debelle F."/>
            <person name="Oldroyd G.E."/>
            <person name="Geurts R."/>
            <person name="Cannon S.B."/>
            <person name="Udvardi M.K."/>
            <person name="Benedito V.A."/>
            <person name="Mayer K.F."/>
            <person name="Gouzy J."/>
            <person name="Schoof H."/>
            <person name="Van de Peer Y."/>
            <person name="Proost S."/>
            <person name="Cook D.R."/>
            <person name="Meyers B.C."/>
            <person name="Spannagl M."/>
            <person name="Cheung F."/>
            <person name="De Mita S."/>
            <person name="Krishnakumar V."/>
            <person name="Gundlach H."/>
            <person name="Zhou S."/>
            <person name="Mudge J."/>
            <person name="Bharti A.K."/>
            <person name="Murray J.D."/>
            <person name="Naoumkina M.A."/>
            <person name="Rosen B."/>
            <person name="Silverstein K.A."/>
            <person name="Tang H."/>
            <person name="Rombauts S."/>
            <person name="Zhao P.X."/>
            <person name="Zhou P."/>
            <person name="Barbe V."/>
            <person name="Bardou P."/>
            <person name="Bechner M."/>
            <person name="Bellec A."/>
            <person name="Berger A."/>
            <person name="Berges H."/>
            <person name="Bidwell S."/>
            <person name="Bisseling T."/>
            <person name="Choisne N."/>
            <person name="Couloux A."/>
            <person name="Denny R."/>
            <person name="Deshpande S."/>
            <person name="Dai X."/>
            <person name="Doyle J.J."/>
            <person name="Dudez A.M."/>
            <person name="Farmer A.D."/>
            <person name="Fouteau S."/>
            <person name="Franken C."/>
            <person name="Gibelin C."/>
            <person name="Gish J."/>
            <person name="Goldstein S."/>
            <person name="Gonzalez A.J."/>
            <person name="Green P.J."/>
            <person name="Hallab A."/>
            <person name="Hartog M."/>
            <person name="Hua A."/>
            <person name="Humphray S.J."/>
            <person name="Jeong D.H."/>
            <person name="Jing Y."/>
            <person name="Jocker A."/>
            <person name="Kenton S.M."/>
            <person name="Kim D.J."/>
            <person name="Klee K."/>
            <person name="Lai H."/>
            <person name="Lang C."/>
            <person name="Lin S."/>
            <person name="Macmil S.L."/>
            <person name="Magdelenat G."/>
            <person name="Matthews L."/>
            <person name="McCorrison J."/>
            <person name="Monaghan E.L."/>
            <person name="Mun J.H."/>
            <person name="Najar F.Z."/>
            <person name="Nicholson C."/>
            <person name="Noirot C."/>
            <person name="O'Bleness M."/>
            <person name="Paule C.R."/>
            <person name="Poulain J."/>
            <person name="Prion F."/>
            <person name="Qin B."/>
            <person name="Qu C."/>
            <person name="Retzel E.F."/>
            <person name="Riddle C."/>
            <person name="Sallet E."/>
            <person name="Samain S."/>
            <person name="Samson N."/>
            <person name="Sanders I."/>
            <person name="Saurat O."/>
            <person name="Scarpelli C."/>
            <person name="Schiex T."/>
            <person name="Segurens B."/>
            <person name="Severin A.J."/>
            <person name="Sherrier D.J."/>
            <person name="Shi R."/>
            <person name="Sims S."/>
            <person name="Singer S.R."/>
            <person name="Sinharoy S."/>
            <person name="Sterck L."/>
            <person name="Viollet A."/>
            <person name="Wang B.B."/>
            <person name="Wang K."/>
            <person name="Wang M."/>
            <person name="Wang X."/>
            <person name="Warfsmann J."/>
            <person name="Weissenbach J."/>
            <person name="White D.D."/>
            <person name="White J.D."/>
            <person name="Wiley G.B."/>
            <person name="Wincker P."/>
            <person name="Xing Y."/>
            <person name="Yang L."/>
            <person name="Yao Z."/>
            <person name="Ying F."/>
            <person name="Zhai J."/>
            <person name="Zhou L."/>
            <person name="Zuber A."/>
            <person name="Denarie J."/>
            <person name="Dixon R.A."/>
            <person name="May G.D."/>
            <person name="Schwartz D.C."/>
            <person name="Rogers J."/>
            <person name="Quetier F."/>
            <person name="Town C.D."/>
            <person name="Roe B.A."/>
        </authorList>
    </citation>
    <scope>NUCLEOTIDE SEQUENCE [LARGE SCALE GENOMIC DNA]</scope>
    <source>
        <strain evidence="2">A17</strain>
        <strain evidence="3 4">cv. Jemalong A17</strain>
    </source>
</reference>
<feature type="chain" id="PRO_5014571931" description="Transmembrane protein" evidence="1">
    <location>
        <begin position="19"/>
        <end position="140"/>
    </location>
</feature>
<keyword evidence="1" id="KW-0732">Signal</keyword>
<dbReference type="Proteomes" id="UP000002051">
    <property type="component" value="Unassembled WGS sequence"/>
</dbReference>
<protein>
    <recommendedName>
        <fullName evidence="5">Transmembrane protein</fullName>
    </recommendedName>
</protein>
<feature type="signal peptide" evidence="1">
    <location>
        <begin position="1"/>
        <end position="18"/>
    </location>
</feature>
<name>G7I453_MEDTR</name>
<reference evidence="3" key="3">
    <citation type="submission" date="2015-04" db="UniProtKB">
        <authorList>
            <consortium name="EnsemblPlants"/>
        </authorList>
    </citation>
    <scope>IDENTIFICATION</scope>
    <source>
        <strain evidence="3">cv. Jemalong A17</strain>
    </source>
</reference>
<gene>
    <name evidence="2" type="ordered locus">MTR_1g092970</name>
</gene>
<keyword evidence="4" id="KW-1185">Reference proteome</keyword>
<evidence type="ECO:0008006" key="5">
    <source>
        <dbReference type="Google" id="ProtNLM"/>
    </source>
</evidence>
<dbReference type="PaxDb" id="3880-AES62034"/>
<proteinExistence type="predicted"/>
<dbReference type="EnsemblPlants" id="AES62034">
    <property type="protein sequence ID" value="AES62034"/>
    <property type="gene ID" value="MTR_1g092970"/>
</dbReference>
<evidence type="ECO:0000256" key="1">
    <source>
        <dbReference type="SAM" id="SignalP"/>
    </source>
</evidence>
<evidence type="ECO:0000313" key="3">
    <source>
        <dbReference type="EnsemblPlants" id="AES62034"/>
    </source>
</evidence>
<evidence type="ECO:0000313" key="4">
    <source>
        <dbReference type="Proteomes" id="UP000002051"/>
    </source>
</evidence>
<reference evidence="2 4" key="2">
    <citation type="journal article" date="2014" name="BMC Genomics">
        <title>An improved genome release (version Mt4.0) for the model legume Medicago truncatula.</title>
        <authorList>
            <person name="Tang H."/>
            <person name="Krishnakumar V."/>
            <person name="Bidwell S."/>
            <person name="Rosen B."/>
            <person name="Chan A."/>
            <person name="Zhou S."/>
            <person name="Gentzbittel L."/>
            <person name="Childs K.L."/>
            <person name="Yandell M."/>
            <person name="Gundlach H."/>
            <person name="Mayer K.F."/>
            <person name="Schwartz D.C."/>
            <person name="Town C.D."/>
        </authorList>
    </citation>
    <scope>GENOME REANNOTATION</scope>
    <source>
        <strain evidence="3 4">cv. Jemalong A17</strain>
    </source>
</reference>
<accession>G7I453</accession>